<evidence type="ECO:0000313" key="3">
    <source>
        <dbReference type="EMBL" id="CDQ23527.1"/>
    </source>
</evidence>
<comment type="caution">
    <text evidence="3">The sequence shown here is derived from an EMBL/GenBank/DDBJ whole genome shotgun (WGS) entry which is preliminary data.</text>
</comment>
<accession>A0A059NZC9</accession>
<dbReference type="RefSeq" id="WP_035507343.1">
    <property type="nucleotide sequence ID" value="NZ_CCDH010000001.1"/>
</dbReference>
<keyword evidence="2" id="KW-0812">Transmembrane</keyword>
<keyword evidence="2" id="KW-0472">Membrane</keyword>
<dbReference type="AlphaFoldDB" id="A0A059NZC9"/>
<reference evidence="3 4" key="2">
    <citation type="submission" date="2014-05" db="EMBL/GenBank/DDBJ databases">
        <title>Draft genome sequence of Halobacillus karajensis HK-03.</title>
        <authorList>
            <person name="Khelaifia S."/>
            <person name="Croce O."/>
            <person name="Lagier J.C."/>
            <person name="Raoult D."/>
        </authorList>
    </citation>
    <scope>NUCLEOTIDE SEQUENCE [LARGE SCALE GENOMIC DNA]</scope>
    <source>
        <strain evidence="3 4">HD-03</strain>
    </source>
</reference>
<keyword evidence="4" id="KW-1185">Reference proteome</keyword>
<dbReference type="OrthoDB" id="2973374at2"/>
<reference evidence="4" key="1">
    <citation type="submission" date="2014-03" db="EMBL/GenBank/DDBJ databases">
        <authorList>
            <person name="Urmite Genomes U."/>
        </authorList>
    </citation>
    <scope>NUCLEOTIDE SEQUENCE [LARGE SCALE GENOMIC DNA]</scope>
    <source>
        <strain evidence="4">HD-03</strain>
    </source>
</reference>
<feature type="transmembrane region" description="Helical" evidence="2">
    <location>
        <begin position="5"/>
        <end position="23"/>
    </location>
</feature>
<gene>
    <name evidence="3" type="ORF">BN983_01757</name>
</gene>
<feature type="transmembrane region" description="Helical" evidence="2">
    <location>
        <begin position="29"/>
        <end position="47"/>
    </location>
</feature>
<sequence>MIYAYLSPLLLIALVFVSTIFVIDWLAKMLIYIFLVNMILLPIYLLYKEEVNETKLAPPPSSQEGNEYVPKNTDS</sequence>
<feature type="region of interest" description="Disordered" evidence="1">
    <location>
        <begin position="55"/>
        <end position="75"/>
    </location>
</feature>
<protein>
    <submittedName>
        <fullName evidence="3">Uncharacterized protein</fullName>
    </submittedName>
</protein>
<proteinExistence type="predicted"/>
<evidence type="ECO:0000256" key="2">
    <source>
        <dbReference type="SAM" id="Phobius"/>
    </source>
</evidence>
<evidence type="ECO:0000313" key="4">
    <source>
        <dbReference type="Proteomes" id="UP000028868"/>
    </source>
</evidence>
<dbReference type="EMBL" id="CCDI010000001">
    <property type="protein sequence ID" value="CDQ23527.1"/>
    <property type="molecule type" value="Genomic_DNA"/>
</dbReference>
<name>A0A059NZC9_9BACI</name>
<evidence type="ECO:0000256" key="1">
    <source>
        <dbReference type="SAM" id="MobiDB-lite"/>
    </source>
</evidence>
<organism evidence="3 4">
    <name type="scientific">Halobacillus karajensis</name>
    <dbReference type="NCBI Taxonomy" id="195088"/>
    <lineage>
        <taxon>Bacteria</taxon>
        <taxon>Bacillati</taxon>
        <taxon>Bacillota</taxon>
        <taxon>Bacilli</taxon>
        <taxon>Bacillales</taxon>
        <taxon>Bacillaceae</taxon>
        <taxon>Halobacillus</taxon>
    </lineage>
</organism>
<dbReference type="Proteomes" id="UP000028868">
    <property type="component" value="Unassembled WGS sequence"/>
</dbReference>
<keyword evidence="2" id="KW-1133">Transmembrane helix</keyword>